<gene>
    <name evidence="1" type="ORF">ATE80_13845</name>
</gene>
<sequence length="101" mass="10456">MGCELSGEGQVVEPGDAEDGLVNSVAFKSAVSEDLPVLQPREGVFDPCAGLAVDGVLCFLLWAEVALASSFAVRDEETSALVAAVRDGGGRPGRPGRRRTP</sequence>
<comment type="caution">
    <text evidence="1">The sequence shown here is derived from an EMBL/GenBank/DDBJ whole genome shotgun (WGS) entry which is preliminary data.</text>
</comment>
<name>A0A100Y5V0_9ACTN</name>
<evidence type="ECO:0000313" key="1">
    <source>
        <dbReference type="EMBL" id="KUH38262.1"/>
    </source>
</evidence>
<dbReference type="Proteomes" id="UP000054011">
    <property type="component" value="Unassembled WGS sequence"/>
</dbReference>
<keyword evidence="2" id="KW-1185">Reference proteome</keyword>
<reference evidence="1 2" key="1">
    <citation type="submission" date="2015-11" db="EMBL/GenBank/DDBJ databases">
        <title>Genome-wide analysis reveals the secondary metabolome in Streptomyces kanasensis ZX01.</title>
        <authorList>
            <person name="Zhang G."/>
            <person name="Han L."/>
            <person name="Feng J."/>
            <person name="Zhang X."/>
        </authorList>
    </citation>
    <scope>NUCLEOTIDE SEQUENCE [LARGE SCALE GENOMIC DNA]</scope>
    <source>
        <strain evidence="1 2">ZX01</strain>
    </source>
</reference>
<protein>
    <submittedName>
        <fullName evidence="1">Uncharacterized protein</fullName>
    </submittedName>
</protein>
<proteinExistence type="predicted"/>
<accession>A0A100Y5V0</accession>
<organism evidence="1 2">
    <name type="scientific">Streptomyces kanasensis</name>
    <dbReference type="NCBI Taxonomy" id="936756"/>
    <lineage>
        <taxon>Bacteria</taxon>
        <taxon>Bacillati</taxon>
        <taxon>Actinomycetota</taxon>
        <taxon>Actinomycetes</taxon>
        <taxon>Kitasatosporales</taxon>
        <taxon>Streptomycetaceae</taxon>
        <taxon>Streptomyces</taxon>
    </lineage>
</organism>
<dbReference type="EMBL" id="LNSV01000029">
    <property type="protein sequence ID" value="KUH38262.1"/>
    <property type="molecule type" value="Genomic_DNA"/>
</dbReference>
<evidence type="ECO:0000313" key="2">
    <source>
        <dbReference type="Proteomes" id="UP000054011"/>
    </source>
</evidence>
<dbReference type="AlphaFoldDB" id="A0A100Y5V0"/>